<evidence type="ECO:0000313" key="2">
    <source>
        <dbReference type="EMBL" id="ACF12776.1"/>
    </source>
</evidence>
<dbReference type="PROSITE" id="PS51257">
    <property type="entry name" value="PROKAR_LIPOPROTEIN"/>
    <property type="match status" value="1"/>
</dbReference>
<name>B3QTN0_CHLT3</name>
<accession>B3QTN0</accession>
<protein>
    <submittedName>
        <fullName evidence="2">Uncharacterized protein</fullName>
    </submittedName>
</protein>
<dbReference type="Proteomes" id="UP000001208">
    <property type="component" value="Chromosome"/>
</dbReference>
<keyword evidence="1" id="KW-0732">Signal</keyword>
<sequence length="309" mass="34047">MKRDLFMTLLTFLVLGAFSIAGCDDDNPIVETDYSSEYSEYAANDIASTMGSDNGGLNDQFTDLANLVVDSLDMAETAASDTIVISRERSGPYYNNGQWTLKLSSQASSSSLTGSWSRGYRYWYSKNTQRQKHFFQKGSGIADSIGFGLISDSCSGSYENAYRTHTLNQLQAEWACRVDSASNMIRLGSTQNYTCQSTDEVKLGQNTRVSTYTLTLSMSDIEIPIKERFIRGKYVHPRSGTITGTHVASHKMLSSTGTALWERSGIERSFEITYSYNASTQTRTVTVTVAGPISSLTKTLNIETGTVED</sequence>
<dbReference type="HOGENOM" id="CLU_899246_0_0_10"/>
<dbReference type="EMBL" id="CP001100">
    <property type="protein sequence ID" value="ACF12776.1"/>
    <property type="molecule type" value="Genomic_DNA"/>
</dbReference>
<reference evidence="2 3" key="1">
    <citation type="submission" date="2008-06" db="EMBL/GenBank/DDBJ databases">
        <title>Complete sequence of Chloroherpeton thalassium ATCC 35110.</title>
        <authorList>
            <consortium name="US DOE Joint Genome Institute"/>
            <person name="Lucas S."/>
            <person name="Copeland A."/>
            <person name="Lapidus A."/>
            <person name="Glavina del Rio T."/>
            <person name="Dalin E."/>
            <person name="Tice H."/>
            <person name="Bruce D."/>
            <person name="Goodwin L."/>
            <person name="Pitluck S."/>
            <person name="Schmutz J."/>
            <person name="Larimer F."/>
            <person name="Land M."/>
            <person name="Hauser L."/>
            <person name="Kyrpides N."/>
            <person name="Mikhailova N."/>
            <person name="Liu Z."/>
            <person name="Li T."/>
            <person name="Zhao F."/>
            <person name="Overmann J."/>
            <person name="Bryant D.A."/>
            <person name="Richardson P."/>
        </authorList>
    </citation>
    <scope>NUCLEOTIDE SEQUENCE [LARGE SCALE GENOMIC DNA]</scope>
    <source>
        <strain evidence="3">ATCC 35110 / GB-78</strain>
    </source>
</reference>
<evidence type="ECO:0000256" key="1">
    <source>
        <dbReference type="SAM" id="SignalP"/>
    </source>
</evidence>
<evidence type="ECO:0000313" key="3">
    <source>
        <dbReference type="Proteomes" id="UP000001208"/>
    </source>
</evidence>
<feature type="chain" id="PRO_5002795732" evidence="1">
    <location>
        <begin position="24"/>
        <end position="309"/>
    </location>
</feature>
<organism evidence="2 3">
    <name type="scientific">Chloroherpeton thalassium (strain ATCC 35110 / GB-78)</name>
    <dbReference type="NCBI Taxonomy" id="517418"/>
    <lineage>
        <taxon>Bacteria</taxon>
        <taxon>Pseudomonadati</taxon>
        <taxon>Chlorobiota</taxon>
        <taxon>Chlorobiia</taxon>
        <taxon>Chlorobiales</taxon>
        <taxon>Chloroherpetonaceae</taxon>
        <taxon>Chloroherpeton</taxon>
    </lineage>
</organism>
<dbReference type="AlphaFoldDB" id="B3QTN0"/>
<gene>
    <name evidence="2" type="ordered locus">Ctha_0305</name>
</gene>
<proteinExistence type="predicted"/>
<dbReference type="eggNOG" id="ENOG50345JQ">
    <property type="taxonomic scope" value="Bacteria"/>
</dbReference>
<dbReference type="KEGG" id="cts:Ctha_0305"/>
<keyword evidence="3" id="KW-1185">Reference proteome</keyword>
<feature type="signal peptide" evidence="1">
    <location>
        <begin position="1"/>
        <end position="23"/>
    </location>
</feature>